<organism evidence="2 3">
    <name type="scientific">Pseudarthrobacter scleromae</name>
    <dbReference type="NCBI Taxonomy" id="158897"/>
    <lineage>
        <taxon>Bacteria</taxon>
        <taxon>Bacillati</taxon>
        <taxon>Actinomycetota</taxon>
        <taxon>Actinomycetes</taxon>
        <taxon>Micrococcales</taxon>
        <taxon>Micrococcaceae</taxon>
        <taxon>Pseudarthrobacter</taxon>
    </lineage>
</organism>
<comment type="caution">
    <text evidence="2">The sequence shown here is derived from an EMBL/GenBank/DDBJ whole genome shotgun (WGS) entry which is preliminary data.</text>
</comment>
<evidence type="ECO:0000313" key="3">
    <source>
        <dbReference type="Proteomes" id="UP000658754"/>
    </source>
</evidence>
<name>A0ABQ2CDE2_9MICC</name>
<evidence type="ECO:0000259" key="1">
    <source>
        <dbReference type="Pfam" id="PF11716"/>
    </source>
</evidence>
<dbReference type="RefSeq" id="WP_188729029.1">
    <property type="nucleotide sequence ID" value="NZ_BMKV01000002.1"/>
</dbReference>
<dbReference type="Proteomes" id="UP000658754">
    <property type="component" value="Unassembled WGS sequence"/>
</dbReference>
<keyword evidence="3" id="KW-1185">Reference proteome</keyword>
<proteinExistence type="predicted"/>
<evidence type="ECO:0000313" key="2">
    <source>
        <dbReference type="EMBL" id="GGI78970.1"/>
    </source>
</evidence>
<dbReference type="NCBIfam" id="TIGR03083">
    <property type="entry name" value="maleylpyruvate isomerase family mycothiol-dependent enzyme"/>
    <property type="match status" value="1"/>
</dbReference>
<accession>A0ABQ2CDE2</accession>
<sequence>MRASAATVWQVVHSERRQLAADLSGLLDEQWNLASLCPGWDIHDVLAHMVDTALTSRLSFARELVMARMDFDRANENGIAREKRQDPQDTLSAFREVAEFTRTPPANVATRLVEAIVHGEDIRRPLGTSGSYPRHAIVQALSYQLRTPVSFGGGRERAAGLLLIDRSTGATWGKGDDVEADPLDLLLAVSGRRVAQERLDGSGASRLVGAAAGASASRERRQ</sequence>
<protein>
    <recommendedName>
        <fullName evidence="1">Mycothiol-dependent maleylpyruvate isomerase metal-binding domain-containing protein</fullName>
    </recommendedName>
</protein>
<dbReference type="InterPro" id="IPR034660">
    <property type="entry name" value="DinB/YfiT-like"/>
</dbReference>
<dbReference type="Gene3D" id="1.20.120.450">
    <property type="entry name" value="dinb family like domain"/>
    <property type="match status" value="1"/>
</dbReference>
<reference evidence="3" key="1">
    <citation type="journal article" date="2019" name="Int. J. Syst. Evol. Microbiol.">
        <title>The Global Catalogue of Microorganisms (GCM) 10K type strain sequencing project: providing services to taxonomists for standard genome sequencing and annotation.</title>
        <authorList>
            <consortium name="The Broad Institute Genomics Platform"/>
            <consortium name="The Broad Institute Genome Sequencing Center for Infectious Disease"/>
            <person name="Wu L."/>
            <person name="Ma J."/>
        </authorList>
    </citation>
    <scope>NUCLEOTIDE SEQUENCE [LARGE SCALE GENOMIC DNA]</scope>
    <source>
        <strain evidence="3">CGMCC 1.3601</strain>
    </source>
</reference>
<feature type="domain" description="Mycothiol-dependent maleylpyruvate isomerase metal-binding" evidence="1">
    <location>
        <begin position="13"/>
        <end position="99"/>
    </location>
</feature>
<gene>
    <name evidence="2" type="ORF">GCM10007175_15260</name>
</gene>
<dbReference type="SUPFAM" id="SSF109854">
    <property type="entry name" value="DinB/YfiT-like putative metalloenzymes"/>
    <property type="match status" value="1"/>
</dbReference>
<dbReference type="InterPro" id="IPR017517">
    <property type="entry name" value="Maleyloyr_isom"/>
</dbReference>
<dbReference type="EMBL" id="BMKV01000002">
    <property type="protein sequence ID" value="GGI78970.1"/>
    <property type="molecule type" value="Genomic_DNA"/>
</dbReference>
<dbReference type="Pfam" id="PF11716">
    <property type="entry name" value="MDMPI_N"/>
    <property type="match status" value="1"/>
</dbReference>
<dbReference type="InterPro" id="IPR024344">
    <property type="entry name" value="MDMPI_metal-binding"/>
</dbReference>